<evidence type="ECO:0000313" key="1">
    <source>
        <dbReference type="EMBL" id="KAL0448888.1"/>
    </source>
</evidence>
<name>A0AAW2X4P8_9LAMI</name>
<protein>
    <submittedName>
        <fullName evidence="1">Uncharacterized protein</fullName>
    </submittedName>
</protein>
<reference evidence="1" key="1">
    <citation type="submission" date="2020-06" db="EMBL/GenBank/DDBJ databases">
        <authorList>
            <person name="Li T."/>
            <person name="Hu X."/>
            <person name="Zhang T."/>
            <person name="Song X."/>
            <person name="Zhang H."/>
            <person name="Dai N."/>
            <person name="Sheng W."/>
            <person name="Hou X."/>
            <person name="Wei L."/>
        </authorList>
    </citation>
    <scope>NUCLEOTIDE SEQUENCE</scope>
    <source>
        <strain evidence="1">KEN1</strain>
        <tissue evidence="1">Leaf</tissue>
    </source>
</reference>
<accession>A0AAW2X4P8</accession>
<proteinExistence type="predicted"/>
<organism evidence="1">
    <name type="scientific">Sesamum latifolium</name>
    <dbReference type="NCBI Taxonomy" id="2727402"/>
    <lineage>
        <taxon>Eukaryota</taxon>
        <taxon>Viridiplantae</taxon>
        <taxon>Streptophyta</taxon>
        <taxon>Embryophyta</taxon>
        <taxon>Tracheophyta</taxon>
        <taxon>Spermatophyta</taxon>
        <taxon>Magnoliopsida</taxon>
        <taxon>eudicotyledons</taxon>
        <taxon>Gunneridae</taxon>
        <taxon>Pentapetalae</taxon>
        <taxon>asterids</taxon>
        <taxon>lamiids</taxon>
        <taxon>Lamiales</taxon>
        <taxon>Pedaliaceae</taxon>
        <taxon>Sesamum</taxon>
    </lineage>
</organism>
<reference evidence="1" key="2">
    <citation type="journal article" date="2024" name="Plant">
        <title>Genomic evolution and insights into agronomic trait innovations of Sesamum species.</title>
        <authorList>
            <person name="Miao H."/>
            <person name="Wang L."/>
            <person name="Qu L."/>
            <person name="Liu H."/>
            <person name="Sun Y."/>
            <person name="Le M."/>
            <person name="Wang Q."/>
            <person name="Wei S."/>
            <person name="Zheng Y."/>
            <person name="Lin W."/>
            <person name="Duan Y."/>
            <person name="Cao H."/>
            <person name="Xiong S."/>
            <person name="Wang X."/>
            <person name="Wei L."/>
            <person name="Li C."/>
            <person name="Ma Q."/>
            <person name="Ju M."/>
            <person name="Zhao R."/>
            <person name="Li G."/>
            <person name="Mu C."/>
            <person name="Tian Q."/>
            <person name="Mei H."/>
            <person name="Zhang T."/>
            <person name="Gao T."/>
            <person name="Zhang H."/>
        </authorList>
    </citation>
    <scope>NUCLEOTIDE SEQUENCE</scope>
    <source>
        <strain evidence="1">KEN1</strain>
    </source>
</reference>
<comment type="caution">
    <text evidence="1">The sequence shown here is derived from an EMBL/GenBank/DDBJ whole genome shotgun (WGS) entry which is preliminary data.</text>
</comment>
<dbReference type="EMBL" id="JACGWN010000005">
    <property type="protein sequence ID" value="KAL0448888.1"/>
    <property type="molecule type" value="Genomic_DNA"/>
</dbReference>
<dbReference type="AlphaFoldDB" id="A0AAW2X4P8"/>
<gene>
    <name evidence="1" type="ORF">Slati_1445200</name>
</gene>
<sequence length="81" mass="9380">MQGMHWGFLDILQGIKSRNFEELATPAHDIELSITNHKFAFPIDDQRKDKKDLKRSRKFTKPNIKESMAIKTTPVKSLPTI</sequence>